<dbReference type="Pfam" id="PF00005">
    <property type="entry name" value="ABC_tran"/>
    <property type="match status" value="1"/>
</dbReference>
<evidence type="ECO:0000256" key="7">
    <source>
        <dbReference type="ARBA" id="ARBA00022967"/>
    </source>
</evidence>
<dbReference type="InterPro" id="IPR050153">
    <property type="entry name" value="Metal_Ion_Import_ABC"/>
</dbReference>
<evidence type="ECO:0000256" key="3">
    <source>
        <dbReference type="ARBA" id="ARBA00022741"/>
    </source>
</evidence>
<evidence type="ECO:0000313" key="11">
    <source>
        <dbReference type="EMBL" id="MCL7931192.1"/>
    </source>
</evidence>
<sequence>MPDPISSASTPVLRTRQLHVVLGGRQILHDINLTLHRQEIVTLIGPNGSGKSTLVKALIGAIRPLSGRVDIATGARIGYVPQRLHLDPTLPVSVARFLDLPRRHSRQRVSEALHDAGAGDLRRMAMHHLSGGQFQRVLLARALLMQPDILILDEASQGLDHKGTAAFYKHIEAVRQRYRCAVLMVSHDLHVVMRSANHVVCLNGHICCEGKPERVALSSDYRALFGDHAADSLAFYRHDHEETADVG</sequence>
<dbReference type="EMBL" id="JAMJPJ010000031">
    <property type="protein sequence ID" value="MCL7931192.1"/>
    <property type="molecule type" value="Genomic_DNA"/>
</dbReference>
<keyword evidence="9" id="KW-0472">Membrane</keyword>
<dbReference type="RefSeq" id="WP_250083436.1">
    <property type="nucleotide sequence ID" value="NZ_JAMJPJ010000031.1"/>
</dbReference>
<dbReference type="InterPro" id="IPR003593">
    <property type="entry name" value="AAA+_ATPase"/>
</dbReference>
<dbReference type="Proteomes" id="UP001165308">
    <property type="component" value="Unassembled WGS sequence"/>
</dbReference>
<dbReference type="Gene3D" id="3.40.50.300">
    <property type="entry name" value="P-loop containing nucleotide triphosphate hydrolases"/>
    <property type="match status" value="1"/>
</dbReference>
<dbReference type="PROSITE" id="PS50893">
    <property type="entry name" value="ABC_TRANSPORTER_2"/>
    <property type="match status" value="1"/>
</dbReference>
<evidence type="ECO:0000259" key="10">
    <source>
        <dbReference type="PROSITE" id="PS50893"/>
    </source>
</evidence>
<evidence type="ECO:0000256" key="9">
    <source>
        <dbReference type="ARBA" id="ARBA00023136"/>
    </source>
</evidence>
<dbReference type="GO" id="GO:0005524">
    <property type="term" value="F:ATP binding"/>
    <property type="evidence" value="ECO:0007669"/>
    <property type="project" value="UniProtKB-KW"/>
</dbReference>
<keyword evidence="3" id="KW-0547">Nucleotide-binding</keyword>
<keyword evidence="1" id="KW-0813">Transport</keyword>
<evidence type="ECO:0000256" key="6">
    <source>
        <dbReference type="ARBA" id="ARBA00022906"/>
    </source>
</evidence>
<dbReference type="InterPro" id="IPR003439">
    <property type="entry name" value="ABC_transporter-like_ATP-bd"/>
</dbReference>
<evidence type="ECO:0000256" key="1">
    <source>
        <dbReference type="ARBA" id="ARBA00022448"/>
    </source>
</evidence>
<keyword evidence="8" id="KW-0406">Ion transport</keyword>
<evidence type="ECO:0000256" key="2">
    <source>
        <dbReference type="ARBA" id="ARBA00022475"/>
    </source>
</evidence>
<keyword evidence="12" id="KW-1185">Reference proteome</keyword>
<dbReference type="PANTHER" id="PTHR42734:SF9">
    <property type="entry name" value="ZINC IMPORT ATP-BINDING PROTEIN ZNUC"/>
    <property type="match status" value="1"/>
</dbReference>
<dbReference type="PROSITE" id="PS00211">
    <property type="entry name" value="ABC_TRANSPORTER_1"/>
    <property type="match status" value="1"/>
</dbReference>
<evidence type="ECO:0000256" key="8">
    <source>
        <dbReference type="ARBA" id="ARBA00023065"/>
    </source>
</evidence>
<name>A0ABT0STZ8_9GAMM</name>
<feature type="domain" description="ABC transporter" evidence="10">
    <location>
        <begin position="13"/>
        <end position="228"/>
    </location>
</feature>
<organism evidence="11 12">
    <name type="scientific">Halomonas llamarensis</name>
    <dbReference type="NCBI Taxonomy" id="2945104"/>
    <lineage>
        <taxon>Bacteria</taxon>
        <taxon>Pseudomonadati</taxon>
        <taxon>Pseudomonadota</taxon>
        <taxon>Gammaproteobacteria</taxon>
        <taxon>Oceanospirillales</taxon>
        <taxon>Halomonadaceae</taxon>
        <taxon>Halomonas</taxon>
    </lineage>
</organism>
<dbReference type="SUPFAM" id="SSF52540">
    <property type="entry name" value="P-loop containing nucleoside triphosphate hydrolases"/>
    <property type="match status" value="1"/>
</dbReference>
<evidence type="ECO:0000313" key="12">
    <source>
        <dbReference type="Proteomes" id="UP001165308"/>
    </source>
</evidence>
<evidence type="ECO:0000256" key="4">
    <source>
        <dbReference type="ARBA" id="ARBA00022833"/>
    </source>
</evidence>
<proteinExistence type="predicted"/>
<dbReference type="InterPro" id="IPR027417">
    <property type="entry name" value="P-loop_NTPase"/>
</dbReference>
<keyword evidence="4" id="KW-0862">Zinc</keyword>
<dbReference type="PANTHER" id="PTHR42734">
    <property type="entry name" value="METAL TRANSPORT SYSTEM ATP-BINDING PROTEIN TM_0124-RELATED"/>
    <property type="match status" value="1"/>
</dbReference>
<dbReference type="InterPro" id="IPR017871">
    <property type="entry name" value="ABC_transporter-like_CS"/>
</dbReference>
<gene>
    <name evidence="11" type="ORF">M8006_14595</name>
</gene>
<keyword evidence="2" id="KW-1003">Cell membrane</keyword>
<protein>
    <submittedName>
        <fullName evidence="11">Metal ABC transporter ATP-binding protein</fullName>
    </submittedName>
</protein>
<reference evidence="11" key="1">
    <citation type="submission" date="2022-05" db="EMBL/GenBank/DDBJ databases">
        <title>Halomonas geminus sp. nov. and Halomonas llamarensis sp. nov. isolated from high-altitude salars of the Atacama Desert.</title>
        <authorList>
            <person name="Hintersatz C."/>
            <person name="Rojas L.A."/>
            <person name="Wei T.-S."/>
            <person name="Kutschke S."/>
            <person name="Lehmann F."/>
            <person name="Jain R."/>
            <person name="Pollmann K."/>
        </authorList>
    </citation>
    <scope>NUCLEOTIDE SEQUENCE</scope>
    <source>
        <strain evidence="11">ATCHA</strain>
    </source>
</reference>
<keyword evidence="7" id="KW-1278">Translocase</keyword>
<keyword evidence="6" id="KW-0864">Zinc transport</keyword>
<evidence type="ECO:0000256" key="5">
    <source>
        <dbReference type="ARBA" id="ARBA00022840"/>
    </source>
</evidence>
<dbReference type="SMART" id="SM00382">
    <property type="entry name" value="AAA"/>
    <property type="match status" value="1"/>
</dbReference>
<accession>A0ABT0STZ8</accession>
<keyword evidence="5 11" id="KW-0067">ATP-binding</keyword>
<comment type="caution">
    <text evidence="11">The sequence shown here is derived from an EMBL/GenBank/DDBJ whole genome shotgun (WGS) entry which is preliminary data.</text>
</comment>